<gene>
    <name evidence="11" type="ORF">C4B60_14120</name>
</gene>
<feature type="binding site" evidence="8">
    <location>
        <position position="74"/>
    </location>
    <ligand>
        <name>pyridoxal 5'-phosphate</name>
        <dbReference type="ChEBI" id="CHEBI:597326"/>
    </ligand>
</feature>
<keyword evidence="6" id="KW-0198">Cysteine biosynthesis</keyword>
<protein>
    <recommendedName>
        <fullName evidence="7">O-acetylserine (thiol)-lyase</fullName>
    </recommendedName>
</protein>
<feature type="domain" description="Tryptophan synthase beta chain-like PALP" evidence="10">
    <location>
        <begin position="8"/>
        <end position="292"/>
    </location>
</feature>
<dbReference type="OrthoDB" id="9808024at2"/>
<dbReference type="Proteomes" id="UP000239047">
    <property type="component" value="Unassembled WGS sequence"/>
</dbReference>
<organism evidence="11 12">
    <name type="scientific">Jeotgalibacillus proteolyticus</name>
    <dbReference type="NCBI Taxonomy" id="2082395"/>
    <lineage>
        <taxon>Bacteria</taxon>
        <taxon>Bacillati</taxon>
        <taxon>Bacillota</taxon>
        <taxon>Bacilli</taxon>
        <taxon>Bacillales</taxon>
        <taxon>Caryophanaceae</taxon>
        <taxon>Jeotgalibacillus</taxon>
    </lineage>
</organism>
<dbReference type="AlphaFoldDB" id="A0A2S5G9S6"/>
<keyword evidence="4" id="KW-0808">Transferase</keyword>
<feature type="binding site" evidence="8">
    <location>
        <position position="265"/>
    </location>
    <ligand>
        <name>pyridoxal 5'-phosphate</name>
        <dbReference type="ChEBI" id="CHEBI:597326"/>
    </ligand>
</feature>
<reference evidence="11 12" key="1">
    <citation type="submission" date="2018-02" db="EMBL/GenBank/DDBJ databases">
        <title>Jeotgalibacillus proteolyticum sp. nov. a protease producing bacterium isolated from ocean sediments of Laizhou Bay.</title>
        <authorList>
            <person name="Li Y."/>
        </authorList>
    </citation>
    <scope>NUCLEOTIDE SEQUENCE [LARGE SCALE GENOMIC DNA]</scope>
    <source>
        <strain evidence="11 12">22-7</strain>
    </source>
</reference>
<dbReference type="GO" id="GO:0006535">
    <property type="term" value="P:cysteine biosynthetic process from serine"/>
    <property type="evidence" value="ECO:0007669"/>
    <property type="project" value="InterPro"/>
</dbReference>
<dbReference type="FunFam" id="3.40.50.1100:FF:000118">
    <property type="entry name" value="Related to CYS4-cystathionine beta-synthase"/>
    <property type="match status" value="1"/>
</dbReference>
<evidence type="ECO:0000256" key="7">
    <source>
        <dbReference type="ARBA" id="ARBA00030296"/>
    </source>
</evidence>
<evidence type="ECO:0000256" key="9">
    <source>
        <dbReference type="PIRSR" id="PIRSR605856-51"/>
    </source>
</evidence>
<dbReference type="InterPro" id="IPR001926">
    <property type="entry name" value="TrpB-like_PALP"/>
</dbReference>
<evidence type="ECO:0000313" key="12">
    <source>
        <dbReference type="Proteomes" id="UP000239047"/>
    </source>
</evidence>
<comment type="cofactor">
    <cofactor evidence="1 8">
        <name>pyridoxal 5'-phosphate</name>
        <dbReference type="ChEBI" id="CHEBI:597326"/>
    </cofactor>
</comment>
<evidence type="ECO:0000256" key="2">
    <source>
        <dbReference type="ARBA" id="ARBA00007103"/>
    </source>
</evidence>
<dbReference type="PROSITE" id="PS00901">
    <property type="entry name" value="CYS_SYNTHASE"/>
    <property type="match status" value="1"/>
</dbReference>
<evidence type="ECO:0000256" key="3">
    <source>
        <dbReference type="ARBA" id="ARBA00022605"/>
    </source>
</evidence>
<comment type="similarity">
    <text evidence="2">Belongs to the cysteine synthase/cystathionine beta-synthase family.</text>
</comment>
<dbReference type="InterPro" id="IPR001216">
    <property type="entry name" value="P-phosphate_BS"/>
</dbReference>
<dbReference type="SUPFAM" id="SSF53686">
    <property type="entry name" value="Tryptophan synthase beta subunit-like PLP-dependent enzymes"/>
    <property type="match status" value="1"/>
</dbReference>
<dbReference type="EMBL" id="PREZ01000005">
    <property type="protein sequence ID" value="PPA69675.1"/>
    <property type="molecule type" value="Genomic_DNA"/>
</dbReference>
<dbReference type="InterPro" id="IPR036052">
    <property type="entry name" value="TrpB-like_PALP_sf"/>
</dbReference>
<feature type="modified residue" description="N6-(pyridoxal phosphate)lysine" evidence="9">
    <location>
        <position position="44"/>
    </location>
</feature>
<evidence type="ECO:0000256" key="8">
    <source>
        <dbReference type="PIRSR" id="PIRSR605856-50"/>
    </source>
</evidence>
<dbReference type="Pfam" id="PF00291">
    <property type="entry name" value="PALP"/>
    <property type="match status" value="1"/>
</dbReference>
<feature type="binding site" evidence="8">
    <location>
        <begin position="178"/>
        <end position="182"/>
    </location>
    <ligand>
        <name>pyridoxal 5'-phosphate</name>
        <dbReference type="ChEBI" id="CHEBI:597326"/>
    </ligand>
</feature>
<sequence length="307" mass="32465">MNVAKNVQALIGNTPIVEISSIPIPNGARIFAKLEFFNPGGSVKDRLGLELIEDAIKSGKLQPGGTIIEPTAGNTGIGLALAAVGRGFKVQFVVPEKFSVEKQTLMRALGATVVNTPTALGMKGAIAKAEELVKETEGSFSPAQFGNPANPMTYYKTIGPEIWRDMDGKVDVFVAGAGTGGTFMGTSRYLKDQNNAIKTVIVEPEGSTINGGESGPHKTEGIGMEFLPDYMDRSYFDAIHTVLDTDAFKWVKELAAKEGLLVGSSSGAAFHAAMKEAEASSPGAHIVTVFADSSERYLSQNIYEGGK</sequence>
<dbReference type="Gene3D" id="3.40.50.1100">
    <property type="match status" value="2"/>
</dbReference>
<dbReference type="InterPro" id="IPR005856">
    <property type="entry name" value="Cys_synth"/>
</dbReference>
<dbReference type="InterPro" id="IPR050214">
    <property type="entry name" value="Cys_Synth/Cystath_Beta-Synth"/>
</dbReference>
<proteinExistence type="inferred from homology"/>
<evidence type="ECO:0000259" key="10">
    <source>
        <dbReference type="Pfam" id="PF00291"/>
    </source>
</evidence>
<evidence type="ECO:0000256" key="5">
    <source>
        <dbReference type="ARBA" id="ARBA00022898"/>
    </source>
</evidence>
<dbReference type="PANTHER" id="PTHR10314">
    <property type="entry name" value="CYSTATHIONINE BETA-SYNTHASE"/>
    <property type="match status" value="1"/>
</dbReference>
<dbReference type="GO" id="GO:0004124">
    <property type="term" value="F:cysteine synthase activity"/>
    <property type="evidence" value="ECO:0007669"/>
    <property type="project" value="InterPro"/>
</dbReference>
<evidence type="ECO:0000256" key="6">
    <source>
        <dbReference type="ARBA" id="ARBA00023192"/>
    </source>
</evidence>
<comment type="caution">
    <text evidence="11">The sequence shown here is derived from an EMBL/GenBank/DDBJ whole genome shotgun (WGS) entry which is preliminary data.</text>
</comment>
<evidence type="ECO:0000313" key="11">
    <source>
        <dbReference type="EMBL" id="PPA69675.1"/>
    </source>
</evidence>
<dbReference type="CDD" id="cd01561">
    <property type="entry name" value="CBS_like"/>
    <property type="match status" value="1"/>
</dbReference>
<accession>A0A2S5G9S6</accession>
<evidence type="ECO:0000256" key="4">
    <source>
        <dbReference type="ARBA" id="ARBA00022679"/>
    </source>
</evidence>
<evidence type="ECO:0000256" key="1">
    <source>
        <dbReference type="ARBA" id="ARBA00001933"/>
    </source>
</evidence>
<keyword evidence="5 8" id="KW-0663">Pyridoxal phosphate</keyword>
<name>A0A2S5G9S6_9BACL</name>
<keyword evidence="3" id="KW-0028">Amino-acid biosynthesis</keyword>
<dbReference type="RefSeq" id="WP_104058667.1">
    <property type="nucleotide sequence ID" value="NZ_PREZ01000005.1"/>
</dbReference>
<dbReference type="NCBIfam" id="TIGR01136">
    <property type="entry name" value="cysKM"/>
    <property type="match status" value="1"/>
</dbReference>
<keyword evidence="12" id="KW-1185">Reference proteome</keyword>
<dbReference type="FunFam" id="3.40.50.1100:FF:000016">
    <property type="entry name" value="Cysteine synthase A"/>
    <property type="match status" value="1"/>
</dbReference>